<dbReference type="AlphaFoldDB" id="A0A8E0NB64"/>
<keyword evidence="2" id="KW-1185">Reference proteome</keyword>
<organism evidence="1 2">
    <name type="scientific">Brevundimonas abyssalis TAR-001</name>
    <dbReference type="NCBI Taxonomy" id="1391729"/>
    <lineage>
        <taxon>Bacteria</taxon>
        <taxon>Pseudomonadati</taxon>
        <taxon>Pseudomonadota</taxon>
        <taxon>Alphaproteobacteria</taxon>
        <taxon>Caulobacterales</taxon>
        <taxon>Caulobacteraceae</taxon>
        <taxon>Brevundimonas</taxon>
    </lineage>
</organism>
<dbReference type="OrthoDB" id="7375815at2"/>
<evidence type="ECO:0000313" key="2">
    <source>
        <dbReference type="Proteomes" id="UP000016569"/>
    </source>
</evidence>
<dbReference type="RefSeq" id="WP_021696698.1">
    <property type="nucleotide sequence ID" value="NZ_BATC01000009.1"/>
</dbReference>
<accession>A0A8E0NB64</accession>
<gene>
    <name evidence="1" type="ORF">MBEBAB_0852</name>
</gene>
<dbReference type="Proteomes" id="UP000016569">
    <property type="component" value="Unassembled WGS sequence"/>
</dbReference>
<evidence type="ECO:0008006" key="3">
    <source>
        <dbReference type="Google" id="ProtNLM"/>
    </source>
</evidence>
<comment type="caution">
    <text evidence="1">The sequence shown here is derived from an EMBL/GenBank/DDBJ whole genome shotgun (WGS) entry which is preliminary data.</text>
</comment>
<name>A0A8E0NB64_9CAUL</name>
<dbReference type="EMBL" id="BATC01000009">
    <property type="protein sequence ID" value="GAD58602.1"/>
    <property type="molecule type" value="Genomic_DNA"/>
</dbReference>
<sequence>MSARPAHEPAGPFRPAQRLLDDTAKHPPALGCLACPDYKACGGLHIEAGVFDCSDLCACTDPTKCDMVCRNKPDQFVDRYREVGGFDLDSVPRVAARAIPVLPPVIPLIGHKYSRQTILAEPVVALSLYELIHMGTGEPHVRTRAELAQRFLIPEDATLVVTGVDRDAKLEAWWGFENRERLISALRALDVALVTGPNFSLFTDTPRPDNLHSIKRIALSWAELMAGGVAAALHLNARTDHDYRRWAQFIRARPEVTTVAFEFGTGAGYQGRIDWHVERLCALAKRVGRPLTLILRGGIPALARLRAHFAQVILIETDAFTRTLKRRRAEISPAGRLRWMRVTTEPGAPLDDLLAHNIATRRTDLMAASRPTPLRLVRAPAKRATKHAHGEAGQRSLMADLELSLQRGTVAANIQDVVIAAKA</sequence>
<proteinExistence type="predicted"/>
<evidence type="ECO:0000313" key="1">
    <source>
        <dbReference type="EMBL" id="GAD58602.1"/>
    </source>
</evidence>
<protein>
    <recommendedName>
        <fullName evidence="3">DUF4417 domain-containing protein</fullName>
    </recommendedName>
</protein>
<reference evidence="2" key="1">
    <citation type="journal article" date="2013" name="Genome Announc.">
        <title>Draft Genome Sequence of the Dimorphic Prosthecate Bacterium Brevundimonas abyssalis TAR-001T.</title>
        <authorList>
            <person name="Tsubouchi T."/>
            <person name="Nishi S."/>
            <person name="Usui K."/>
            <person name="Shimane Y."/>
            <person name="Takaki Y."/>
            <person name="Maruyama T."/>
            <person name="Hatada Y."/>
        </authorList>
    </citation>
    <scope>NUCLEOTIDE SEQUENCE [LARGE SCALE GENOMIC DNA]</scope>
    <source>
        <strain evidence="2">TAR-001</strain>
    </source>
</reference>